<reference evidence="1 2" key="1">
    <citation type="submission" date="2023-11" db="EMBL/GenBank/DDBJ databases">
        <title>Lentzea sokolovensis, sp. nov., Lentzea kristufkii, sp. nov., and Lentzea miocenensis, sp. nov., rare actinobacteria from Sokolov Coal Basin, Miocene lacustrine sediment, Czech Republic.</title>
        <authorList>
            <person name="Lara A."/>
            <person name="Kotroba L."/>
            <person name="Nouioui I."/>
            <person name="Neumann-Schaal M."/>
            <person name="Mast Y."/>
            <person name="Chronakova A."/>
        </authorList>
    </citation>
    <scope>NUCLEOTIDE SEQUENCE [LARGE SCALE GENOMIC DNA]</scope>
    <source>
        <strain evidence="1 2">BCCO 10_0856</strain>
    </source>
</reference>
<protein>
    <submittedName>
        <fullName evidence="1">Uncharacterized protein</fullName>
    </submittedName>
</protein>
<evidence type="ECO:0000313" key="1">
    <source>
        <dbReference type="EMBL" id="MDX8031675.1"/>
    </source>
</evidence>
<gene>
    <name evidence="1" type="ORF">SK803_15730</name>
</gene>
<dbReference type="EMBL" id="JAXAVW010000012">
    <property type="protein sequence ID" value="MDX8031675.1"/>
    <property type="molecule type" value="Genomic_DNA"/>
</dbReference>
<name>A0ABU4T0Q5_9PSEU</name>
<reference evidence="1 2" key="2">
    <citation type="submission" date="2023-11" db="EMBL/GenBank/DDBJ databases">
        <authorList>
            <person name="Lara A.C."/>
            <person name="Chronakova A."/>
        </authorList>
    </citation>
    <scope>NUCLEOTIDE SEQUENCE [LARGE SCALE GENOMIC DNA]</scope>
    <source>
        <strain evidence="1 2">BCCO 10_0856</strain>
    </source>
</reference>
<accession>A0ABU4T0Q5</accession>
<comment type="caution">
    <text evidence="1">The sequence shown here is derived from an EMBL/GenBank/DDBJ whole genome shotgun (WGS) entry which is preliminary data.</text>
</comment>
<keyword evidence="2" id="KW-1185">Reference proteome</keyword>
<dbReference type="Proteomes" id="UP001285521">
    <property type="component" value="Unassembled WGS sequence"/>
</dbReference>
<dbReference type="RefSeq" id="WP_319966732.1">
    <property type="nucleotide sequence ID" value="NZ_JAXAVW010000012.1"/>
</dbReference>
<organism evidence="1 2">
    <name type="scientific">Lentzea miocenica</name>
    <dbReference type="NCBI Taxonomy" id="3095431"/>
    <lineage>
        <taxon>Bacteria</taxon>
        <taxon>Bacillati</taxon>
        <taxon>Actinomycetota</taxon>
        <taxon>Actinomycetes</taxon>
        <taxon>Pseudonocardiales</taxon>
        <taxon>Pseudonocardiaceae</taxon>
        <taxon>Lentzea</taxon>
    </lineage>
</organism>
<sequence>MKALKFLVGVIATETVAGVGLGVSSERIRDTLGEQYVADRRKKSLRLDYGLLEFGLYADVCETISIQVHRLFGGTQGLVPEVLEDAFSGFSRSIRFESLCNEVERTEIYTLAEVVKQQGYRCYRVGNSSVIIYVVDEVASDSDHFSRGDVWSVVISRRG</sequence>
<evidence type="ECO:0000313" key="2">
    <source>
        <dbReference type="Proteomes" id="UP001285521"/>
    </source>
</evidence>
<proteinExistence type="predicted"/>